<dbReference type="Pfam" id="PF09339">
    <property type="entry name" value="HTH_IclR"/>
    <property type="match status" value="1"/>
</dbReference>
<feature type="domain" description="IclR-ED" evidence="5">
    <location>
        <begin position="68"/>
        <end position="231"/>
    </location>
</feature>
<dbReference type="InterPro" id="IPR036390">
    <property type="entry name" value="WH_DNA-bd_sf"/>
</dbReference>
<dbReference type="PROSITE" id="PS51078">
    <property type="entry name" value="ICLR_ED"/>
    <property type="match status" value="1"/>
</dbReference>
<dbReference type="InterPro" id="IPR014757">
    <property type="entry name" value="Tscrpt_reg_IclR_C"/>
</dbReference>
<dbReference type="InterPro" id="IPR029016">
    <property type="entry name" value="GAF-like_dom_sf"/>
</dbReference>
<dbReference type="CDD" id="cd00090">
    <property type="entry name" value="HTH_ARSR"/>
    <property type="match status" value="1"/>
</dbReference>
<dbReference type="PANTHER" id="PTHR30136:SF39">
    <property type="entry name" value="TRANSCRIPTIONAL REGULATORY PROTEIN"/>
    <property type="match status" value="1"/>
</dbReference>
<evidence type="ECO:0000256" key="2">
    <source>
        <dbReference type="ARBA" id="ARBA00023125"/>
    </source>
</evidence>
<name>A0A6J6LB60_9ZZZZ</name>
<dbReference type="EMBL" id="CAEZWM010000096">
    <property type="protein sequence ID" value="CAB4659170.1"/>
    <property type="molecule type" value="Genomic_DNA"/>
</dbReference>
<dbReference type="InterPro" id="IPR011991">
    <property type="entry name" value="ArsR-like_HTH"/>
</dbReference>
<dbReference type="SMART" id="SM00346">
    <property type="entry name" value="HTH_ICLR"/>
    <property type="match status" value="1"/>
</dbReference>
<dbReference type="PANTHER" id="PTHR30136">
    <property type="entry name" value="HELIX-TURN-HELIX TRANSCRIPTIONAL REGULATOR, ICLR FAMILY"/>
    <property type="match status" value="1"/>
</dbReference>
<sequence length="240" mass="24443">MLDSISTVGVIDKSVAILEALSKGPRSLSDLVDETGLARPTIHRLAVALESHGLVGRDGDGKFRLGRRLILWGSGTGLSEALVDAASEVLAALSSATGESAQLFIRDGASRVCIAAFDRPTGLRDTVPVGAVLSLQAGSGAKALMAWASEGESSASAAELAQVRRRGWAESVAEREAGVASVSAPVFDGPGVVVAAVGVSGPIDRFGASPGKRFGSAVREAARKLEVAAGLEGNSERKKG</sequence>
<dbReference type="Gene3D" id="1.10.10.10">
    <property type="entry name" value="Winged helix-like DNA-binding domain superfamily/Winged helix DNA-binding domain"/>
    <property type="match status" value="1"/>
</dbReference>
<dbReference type="Pfam" id="PF01614">
    <property type="entry name" value="IclR_C"/>
    <property type="match status" value="2"/>
</dbReference>
<dbReference type="GO" id="GO:0045892">
    <property type="term" value="P:negative regulation of DNA-templated transcription"/>
    <property type="evidence" value="ECO:0007669"/>
    <property type="project" value="TreeGrafter"/>
</dbReference>
<reference evidence="6" key="1">
    <citation type="submission" date="2020-05" db="EMBL/GenBank/DDBJ databases">
        <authorList>
            <person name="Chiriac C."/>
            <person name="Salcher M."/>
            <person name="Ghai R."/>
            <person name="Kavagutti S V."/>
        </authorList>
    </citation>
    <scope>NUCLEOTIDE SEQUENCE</scope>
</reference>
<dbReference type="AlphaFoldDB" id="A0A6J6LB60"/>
<gene>
    <name evidence="6" type="ORF">UFOPK2242_00856</name>
</gene>
<evidence type="ECO:0000259" key="5">
    <source>
        <dbReference type="PROSITE" id="PS51078"/>
    </source>
</evidence>
<dbReference type="InterPro" id="IPR005471">
    <property type="entry name" value="Tscrpt_reg_IclR_N"/>
</dbReference>
<organism evidence="6">
    <name type="scientific">freshwater metagenome</name>
    <dbReference type="NCBI Taxonomy" id="449393"/>
    <lineage>
        <taxon>unclassified sequences</taxon>
        <taxon>metagenomes</taxon>
        <taxon>ecological metagenomes</taxon>
    </lineage>
</organism>
<accession>A0A6J6LB60</accession>
<keyword evidence="3" id="KW-0804">Transcription</keyword>
<proteinExistence type="predicted"/>
<dbReference type="InterPro" id="IPR036388">
    <property type="entry name" value="WH-like_DNA-bd_sf"/>
</dbReference>
<evidence type="ECO:0000256" key="3">
    <source>
        <dbReference type="ARBA" id="ARBA00023163"/>
    </source>
</evidence>
<evidence type="ECO:0000259" key="4">
    <source>
        <dbReference type="PROSITE" id="PS51077"/>
    </source>
</evidence>
<keyword evidence="2" id="KW-0238">DNA-binding</keyword>
<protein>
    <submittedName>
        <fullName evidence="6">Unannotated protein</fullName>
    </submittedName>
</protein>
<dbReference type="SUPFAM" id="SSF46785">
    <property type="entry name" value="Winged helix' DNA-binding domain"/>
    <property type="match status" value="1"/>
</dbReference>
<dbReference type="InterPro" id="IPR050707">
    <property type="entry name" value="HTH_MetabolicPath_Reg"/>
</dbReference>
<evidence type="ECO:0000256" key="1">
    <source>
        <dbReference type="ARBA" id="ARBA00023015"/>
    </source>
</evidence>
<evidence type="ECO:0000313" key="6">
    <source>
        <dbReference type="EMBL" id="CAB4659170.1"/>
    </source>
</evidence>
<dbReference type="SUPFAM" id="SSF55781">
    <property type="entry name" value="GAF domain-like"/>
    <property type="match status" value="1"/>
</dbReference>
<dbReference type="PROSITE" id="PS51077">
    <property type="entry name" value="HTH_ICLR"/>
    <property type="match status" value="1"/>
</dbReference>
<feature type="domain" description="HTH iclR-type" evidence="4">
    <location>
        <begin position="8"/>
        <end position="67"/>
    </location>
</feature>
<keyword evidence="1" id="KW-0805">Transcription regulation</keyword>
<dbReference type="GO" id="GO:0003677">
    <property type="term" value="F:DNA binding"/>
    <property type="evidence" value="ECO:0007669"/>
    <property type="project" value="UniProtKB-KW"/>
</dbReference>
<dbReference type="Gene3D" id="3.30.450.40">
    <property type="match status" value="2"/>
</dbReference>
<dbReference type="GO" id="GO:0003700">
    <property type="term" value="F:DNA-binding transcription factor activity"/>
    <property type="evidence" value="ECO:0007669"/>
    <property type="project" value="TreeGrafter"/>
</dbReference>